<evidence type="ECO:0000313" key="2">
    <source>
        <dbReference type="EMBL" id="KIF54302.1"/>
    </source>
</evidence>
<dbReference type="PATRIC" id="fig|1229493.5.peg.5815"/>
<proteinExistence type="predicted"/>
<dbReference type="Proteomes" id="UP000031586">
    <property type="component" value="Unassembled WGS sequence"/>
</dbReference>
<feature type="compositionally biased region" description="Basic and acidic residues" evidence="1">
    <location>
        <begin position="101"/>
        <end position="129"/>
    </location>
</feature>
<reference evidence="2 3" key="1">
    <citation type="submission" date="2014-07" db="EMBL/GenBank/DDBJ databases">
        <title>Unique and conserved regions in Vibrio harveyi and related species in comparison with the shrimp pathogen Vibrio harveyi CAIM 1792.</title>
        <authorList>
            <person name="Espinoza-Valles I."/>
            <person name="Vora G."/>
            <person name="Leekitcharoenphon P."/>
            <person name="Ussery D."/>
            <person name="Hoj L."/>
            <person name="Gomez-Gil B."/>
        </authorList>
    </citation>
    <scope>NUCLEOTIDE SEQUENCE [LARGE SCALE GENOMIC DNA]</scope>
    <source>
        <strain evidence="3">CAIM 1854 / LMG 25443</strain>
    </source>
</reference>
<evidence type="ECO:0000313" key="3">
    <source>
        <dbReference type="Proteomes" id="UP000031586"/>
    </source>
</evidence>
<accession>A0A0C1WD69</accession>
<sequence length="129" mass="14273">MSGISGKASFDVKYNDEKYEFATEIPEKSSPDNPLEVSLTPEGKEPVLSLEYGDEDNFEISASLPTMFGQEGGFQIGNFSLELKKGAVKAQEDNENNQSKKISEHEDTDKKDEKTDQDDTGKKEDDEAA</sequence>
<evidence type="ECO:0000256" key="1">
    <source>
        <dbReference type="SAM" id="MobiDB-lite"/>
    </source>
</evidence>
<dbReference type="EMBL" id="JPRD01000008">
    <property type="protein sequence ID" value="KIF54302.1"/>
    <property type="molecule type" value="Genomic_DNA"/>
</dbReference>
<name>A0A0C1WD69_9VIBR</name>
<feature type="region of interest" description="Disordered" evidence="1">
    <location>
        <begin position="87"/>
        <end position="129"/>
    </location>
</feature>
<feature type="region of interest" description="Disordered" evidence="1">
    <location>
        <begin position="22"/>
        <end position="42"/>
    </location>
</feature>
<organism evidence="2 3">
    <name type="scientific">Vibrio owensii CAIM 1854 = LMG 25443</name>
    <dbReference type="NCBI Taxonomy" id="1229493"/>
    <lineage>
        <taxon>Bacteria</taxon>
        <taxon>Pseudomonadati</taxon>
        <taxon>Pseudomonadota</taxon>
        <taxon>Gammaproteobacteria</taxon>
        <taxon>Vibrionales</taxon>
        <taxon>Vibrionaceae</taxon>
        <taxon>Vibrio</taxon>
    </lineage>
</organism>
<dbReference type="AlphaFoldDB" id="A0A0C1WD69"/>
<comment type="caution">
    <text evidence="2">The sequence shown here is derived from an EMBL/GenBank/DDBJ whole genome shotgun (WGS) entry which is preliminary data.</text>
</comment>
<gene>
    <name evidence="2" type="ORF">H735_04450</name>
</gene>
<dbReference type="RefSeq" id="WP_020197488.1">
    <property type="nucleotide sequence ID" value="NZ_BAOH01000121.1"/>
</dbReference>
<protein>
    <submittedName>
        <fullName evidence="2">Uncharacterized protein</fullName>
    </submittedName>
</protein>